<proteinExistence type="predicted"/>
<feature type="domain" description="AMP-dependent synthetase/ligase" evidence="2">
    <location>
        <begin position="16"/>
        <end position="171"/>
    </location>
</feature>
<evidence type="ECO:0000313" key="4">
    <source>
        <dbReference type="Proteomes" id="UP000656042"/>
    </source>
</evidence>
<dbReference type="EMBL" id="BMMX01000001">
    <property type="protein sequence ID" value="GGK73790.1"/>
    <property type="molecule type" value="Genomic_DNA"/>
</dbReference>
<dbReference type="InterPro" id="IPR000873">
    <property type="entry name" value="AMP-dep_synth/lig_dom"/>
</dbReference>
<evidence type="ECO:0000313" key="3">
    <source>
        <dbReference type="EMBL" id="GGK73790.1"/>
    </source>
</evidence>
<dbReference type="AlphaFoldDB" id="A0A8J3BTR4"/>
<dbReference type="InterPro" id="IPR042099">
    <property type="entry name" value="ANL_N_sf"/>
</dbReference>
<dbReference type="SUPFAM" id="SSF56801">
    <property type="entry name" value="Acetyl-CoA synthetase-like"/>
    <property type="match status" value="1"/>
</dbReference>
<evidence type="ECO:0000259" key="2">
    <source>
        <dbReference type="Pfam" id="PF00501"/>
    </source>
</evidence>
<dbReference type="Gene3D" id="3.30.300.30">
    <property type="match status" value="1"/>
</dbReference>
<evidence type="ECO:0000256" key="1">
    <source>
        <dbReference type="SAM" id="MobiDB-lite"/>
    </source>
</evidence>
<feature type="region of interest" description="Disordered" evidence="1">
    <location>
        <begin position="1"/>
        <end position="20"/>
    </location>
</feature>
<keyword evidence="4" id="KW-1185">Reference proteome</keyword>
<reference evidence="3" key="1">
    <citation type="journal article" date="2014" name="Int. J. Syst. Evol. Microbiol.">
        <title>Complete genome sequence of Corynebacterium casei LMG S-19264T (=DSM 44701T), isolated from a smear-ripened cheese.</title>
        <authorList>
            <consortium name="US DOE Joint Genome Institute (JGI-PGF)"/>
            <person name="Walter F."/>
            <person name="Albersmeier A."/>
            <person name="Kalinowski J."/>
            <person name="Ruckert C."/>
        </authorList>
    </citation>
    <scope>NUCLEOTIDE SEQUENCE</scope>
    <source>
        <strain evidence="3">CGMCC 4.7299</strain>
    </source>
</reference>
<reference evidence="3" key="2">
    <citation type="submission" date="2020-09" db="EMBL/GenBank/DDBJ databases">
        <authorList>
            <person name="Sun Q."/>
            <person name="Zhou Y."/>
        </authorList>
    </citation>
    <scope>NUCLEOTIDE SEQUENCE</scope>
    <source>
        <strain evidence="3">CGMCC 4.7299</strain>
    </source>
</reference>
<sequence length="343" mass="37299">MTVPREKPQGDAEVGFHTSGHTGKPTLWLRTHDQLRTEAQMIGDVIIGTVDRVVTFAPAEHLFGRLFGDVLPRLRGIPVQDLHTDPTQAPDLIKTARTLLVCLPSTWAVLQRMIPRLRELPGTVALHGTGPVTPAAARVVSQLRGSGFRAVELFGSTESGGIAYREMSTDPAQARPWRLLPDVRLVTDGPASELQTLHVRSPRLARPANAPTPPPSLRLPDLIRPVDARHFDHVGRSTGLVKVNGRRCDIDAVAADASRVLGTEVACLAMRDPLRGEHYELYYDDLAGTLTDETVWHRLPGALAGRPVPRTLHAVPGIPRTATGKLKLDQLHAATAQRSAVRA</sequence>
<protein>
    <recommendedName>
        <fullName evidence="2">AMP-dependent synthetase/ligase domain-containing protein</fullName>
    </recommendedName>
</protein>
<dbReference type="Gene3D" id="3.40.50.12780">
    <property type="entry name" value="N-terminal domain of ligase-like"/>
    <property type="match status" value="1"/>
</dbReference>
<dbReference type="InterPro" id="IPR045851">
    <property type="entry name" value="AMP-bd_C_sf"/>
</dbReference>
<accession>A0A8J3BTR4</accession>
<dbReference type="Proteomes" id="UP000656042">
    <property type="component" value="Unassembled WGS sequence"/>
</dbReference>
<dbReference type="RefSeq" id="WP_189077313.1">
    <property type="nucleotide sequence ID" value="NZ_BMMX01000001.1"/>
</dbReference>
<name>A0A8J3BTR4_9ACTN</name>
<gene>
    <name evidence="3" type="ORF">GCM10012284_04620</name>
</gene>
<organism evidence="3 4">
    <name type="scientific">Mangrovihabitans endophyticus</name>
    <dbReference type="NCBI Taxonomy" id="1751298"/>
    <lineage>
        <taxon>Bacteria</taxon>
        <taxon>Bacillati</taxon>
        <taxon>Actinomycetota</taxon>
        <taxon>Actinomycetes</taxon>
        <taxon>Micromonosporales</taxon>
        <taxon>Micromonosporaceae</taxon>
        <taxon>Mangrovihabitans</taxon>
    </lineage>
</organism>
<feature type="compositionally biased region" description="Basic and acidic residues" evidence="1">
    <location>
        <begin position="1"/>
        <end position="10"/>
    </location>
</feature>
<dbReference type="Pfam" id="PF00501">
    <property type="entry name" value="AMP-binding"/>
    <property type="match status" value="1"/>
</dbReference>
<comment type="caution">
    <text evidence="3">The sequence shown here is derived from an EMBL/GenBank/DDBJ whole genome shotgun (WGS) entry which is preliminary data.</text>
</comment>